<evidence type="ECO:0000256" key="3">
    <source>
        <dbReference type="ARBA" id="ARBA00023157"/>
    </source>
</evidence>
<dbReference type="CDD" id="cd02947">
    <property type="entry name" value="TRX_family"/>
    <property type="match status" value="1"/>
</dbReference>
<dbReference type="InterPro" id="IPR036249">
    <property type="entry name" value="Thioredoxin-like_sf"/>
</dbReference>
<dbReference type="PROSITE" id="PS51352">
    <property type="entry name" value="THIOREDOXIN_2"/>
    <property type="match status" value="1"/>
</dbReference>
<sequence length="205" mass="22192">MAGRERWQRDGGRAAGGSAVSAAGHRRAGRRGVRLLAFARRARHRTVAEGARSARAATRLAGHRARLAGHLRLTSAKAFNHPPSAALTAVPKAADRVNYMGNAIEVTDDTFESTIADNKLVLVDFWAPWCGPCRMVAPVLEEIADEHGDKVTIAKVNTDENQAVASKHGIMSIPTMMLFKDGEKIDQMVGALPKPQIMAKLEPHF</sequence>
<accession>B3T4Q4</accession>
<feature type="region of interest" description="Disordered" evidence="5">
    <location>
        <begin position="1"/>
        <end position="26"/>
    </location>
</feature>
<evidence type="ECO:0000256" key="4">
    <source>
        <dbReference type="ARBA" id="ARBA00023284"/>
    </source>
</evidence>
<organism evidence="7">
    <name type="scientific">uncultured marine microorganism HF4000_ANIW137J11</name>
    <dbReference type="NCBI Taxonomy" id="455532"/>
    <lineage>
        <taxon>unclassified sequences</taxon>
        <taxon>environmental samples</taxon>
    </lineage>
</organism>
<dbReference type="AlphaFoldDB" id="B3T4Q4"/>
<name>B3T4Q4_9ZZZZ</name>
<keyword evidence="4" id="KW-0676">Redox-active center</keyword>
<dbReference type="PROSITE" id="PS00194">
    <property type="entry name" value="THIOREDOXIN_1"/>
    <property type="match status" value="1"/>
</dbReference>
<reference evidence="7" key="1">
    <citation type="journal article" date="2008" name="ISME J.">
        <title>Genomic patterns of recombination, clonal divergence and environment in marine microbial populations.</title>
        <authorList>
            <person name="Konstantinidis K.T."/>
            <person name="Delong E.F."/>
        </authorList>
    </citation>
    <scope>NUCLEOTIDE SEQUENCE</scope>
</reference>
<dbReference type="PRINTS" id="PR00421">
    <property type="entry name" value="THIOREDOXIN"/>
</dbReference>
<evidence type="ECO:0000256" key="5">
    <source>
        <dbReference type="SAM" id="MobiDB-lite"/>
    </source>
</evidence>
<dbReference type="Pfam" id="PF00085">
    <property type="entry name" value="Thioredoxin"/>
    <property type="match status" value="1"/>
</dbReference>
<dbReference type="InterPro" id="IPR013766">
    <property type="entry name" value="Thioredoxin_domain"/>
</dbReference>
<gene>
    <name evidence="7" type="ORF">ALOHA_HF4000ANIW137J11ctg1g17</name>
</gene>
<dbReference type="InterPro" id="IPR005746">
    <property type="entry name" value="Thioredoxin"/>
</dbReference>
<proteinExistence type="predicted"/>
<dbReference type="SUPFAM" id="SSF52833">
    <property type="entry name" value="Thioredoxin-like"/>
    <property type="match status" value="1"/>
</dbReference>
<dbReference type="FunFam" id="3.40.30.10:FF:000001">
    <property type="entry name" value="Thioredoxin"/>
    <property type="match status" value="1"/>
</dbReference>
<dbReference type="GO" id="GO:0015035">
    <property type="term" value="F:protein-disulfide reductase activity"/>
    <property type="evidence" value="ECO:0007669"/>
    <property type="project" value="InterPro"/>
</dbReference>
<dbReference type="NCBIfam" id="TIGR01068">
    <property type="entry name" value="thioredoxin"/>
    <property type="match status" value="1"/>
</dbReference>
<dbReference type="PANTHER" id="PTHR45663">
    <property type="entry name" value="GEO12009P1"/>
    <property type="match status" value="1"/>
</dbReference>
<dbReference type="EMBL" id="EU016603">
    <property type="protein sequence ID" value="ABZ07563.1"/>
    <property type="molecule type" value="Genomic_DNA"/>
</dbReference>
<keyword evidence="3" id="KW-1015">Disulfide bond</keyword>
<keyword evidence="2" id="KW-0249">Electron transport</keyword>
<evidence type="ECO:0000313" key="7">
    <source>
        <dbReference type="EMBL" id="ABZ07563.1"/>
    </source>
</evidence>
<keyword evidence="1" id="KW-0813">Transport</keyword>
<evidence type="ECO:0000256" key="1">
    <source>
        <dbReference type="ARBA" id="ARBA00022448"/>
    </source>
</evidence>
<feature type="compositionally biased region" description="Basic and acidic residues" evidence="5">
    <location>
        <begin position="1"/>
        <end position="12"/>
    </location>
</feature>
<dbReference type="PANTHER" id="PTHR45663:SF11">
    <property type="entry name" value="GEO12009P1"/>
    <property type="match status" value="1"/>
</dbReference>
<dbReference type="Gene3D" id="3.40.30.10">
    <property type="entry name" value="Glutaredoxin"/>
    <property type="match status" value="1"/>
</dbReference>
<protein>
    <submittedName>
        <fullName evidence="7">Putative thioredoxin</fullName>
    </submittedName>
</protein>
<dbReference type="InterPro" id="IPR017937">
    <property type="entry name" value="Thioredoxin_CS"/>
</dbReference>
<feature type="domain" description="Thioredoxin" evidence="6">
    <location>
        <begin position="84"/>
        <end position="205"/>
    </location>
</feature>
<evidence type="ECO:0000256" key="2">
    <source>
        <dbReference type="ARBA" id="ARBA00022982"/>
    </source>
</evidence>
<evidence type="ECO:0000259" key="6">
    <source>
        <dbReference type="PROSITE" id="PS51352"/>
    </source>
</evidence>